<dbReference type="OrthoDB" id="3640889at2759"/>
<feature type="signal peptide" evidence="1">
    <location>
        <begin position="1"/>
        <end position="16"/>
    </location>
</feature>
<proteinExistence type="predicted"/>
<sequence length="140" mass="15285">MKSFIVALAYIALAFAAPVIIEPQGQASSPNAVSSRDEAVKSSFDIAHRNRQARSIAVNRREDDALAGIVSARDGTTEFDADAFYKDRRNDAALEARDGTTEFDADAWYKGRRDDDALAGIVVTARDGTTEFDADAFYKE</sequence>
<feature type="chain" id="PRO_5013862003" evidence="1">
    <location>
        <begin position="17"/>
        <end position="140"/>
    </location>
</feature>
<evidence type="ECO:0000256" key="1">
    <source>
        <dbReference type="SAM" id="SignalP"/>
    </source>
</evidence>
<dbReference type="AlphaFoldDB" id="A0A2G5HTS2"/>
<name>A0A2G5HTS2_CERBT</name>
<dbReference type="Proteomes" id="UP000230605">
    <property type="component" value="Chromosome 8"/>
</dbReference>
<evidence type="ECO:0000313" key="4">
    <source>
        <dbReference type="Proteomes" id="UP000230605"/>
    </source>
</evidence>
<accession>A0A2G5HTS2</accession>
<organism evidence="2 4">
    <name type="scientific">Cercospora beticola</name>
    <name type="common">Sugarbeet leaf spot fungus</name>
    <dbReference type="NCBI Taxonomy" id="122368"/>
    <lineage>
        <taxon>Eukaryota</taxon>
        <taxon>Fungi</taxon>
        <taxon>Dikarya</taxon>
        <taxon>Ascomycota</taxon>
        <taxon>Pezizomycotina</taxon>
        <taxon>Dothideomycetes</taxon>
        <taxon>Dothideomycetidae</taxon>
        <taxon>Mycosphaerellales</taxon>
        <taxon>Mycosphaerellaceae</taxon>
        <taxon>Cercospora</taxon>
    </lineage>
</organism>
<dbReference type="EMBL" id="LKMD01000103">
    <property type="protein sequence ID" value="PIA95926.1"/>
    <property type="molecule type" value="Genomic_DNA"/>
</dbReference>
<keyword evidence="1" id="KW-0732">Signal</keyword>
<dbReference type="Proteomes" id="UP001302367">
    <property type="component" value="Chromosome 8"/>
</dbReference>
<protein>
    <submittedName>
        <fullName evidence="2">Uncharacterized protein</fullName>
    </submittedName>
</protein>
<keyword evidence="5" id="KW-1185">Reference proteome</keyword>
<evidence type="ECO:0000313" key="3">
    <source>
        <dbReference type="EMBL" id="WPB07193.1"/>
    </source>
</evidence>
<dbReference type="EMBL" id="CP134191">
    <property type="protein sequence ID" value="WPB07193.1"/>
    <property type="molecule type" value="Genomic_DNA"/>
</dbReference>
<reference evidence="2 4" key="1">
    <citation type="submission" date="2015-10" db="EMBL/GenBank/DDBJ databases">
        <title>The cercosporin biosynthetic gene cluster was horizontally transferred to several fungal lineages and shown to be expanded in Cercospora beticola based on microsynteny with recipient genomes.</title>
        <authorList>
            <person name="De Jonge R."/>
            <person name="Ebert M.K."/>
            <person name="Suttle J.C."/>
            <person name="Jurick Ii W.M."/>
            <person name="Secor G.A."/>
            <person name="Thomma B.P."/>
            <person name="Van De Peer Y."/>
            <person name="Bolton M.D."/>
        </authorList>
    </citation>
    <scope>NUCLEOTIDE SEQUENCE [LARGE SCALE GENOMIC DNA]</scope>
    <source>
        <strain evidence="2 4">09-40</strain>
    </source>
</reference>
<gene>
    <name evidence="2" type="ORF">CB0940_10475</name>
    <name evidence="3" type="ORF">RHO25_011854</name>
</gene>
<evidence type="ECO:0000313" key="2">
    <source>
        <dbReference type="EMBL" id="PIA95926.1"/>
    </source>
</evidence>
<reference evidence="3 5" key="2">
    <citation type="submission" date="2023-09" db="EMBL/GenBank/DDBJ databases">
        <title>Complete-Gapless Cercospora beticola genome.</title>
        <authorList>
            <person name="Wyatt N.A."/>
            <person name="Spanner R.E."/>
            <person name="Bolton M.D."/>
        </authorList>
    </citation>
    <scope>NUCLEOTIDE SEQUENCE [LARGE SCALE GENOMIC DNA]</scope>
    <source>
        <strain evidence="3">Cb09-40</strain>
    </source>
</reference>
<evidence type="ECO:0000313" key="5">
    <source>
        <dbReference type="Proteomes" id="UP001302367"/>
    </source>
</evidence>